<dbReference type="AlphaFoldDB" id="A0A4R9M0R6"/>
<dbReference type="PANTHER" id="PTHR45632:SF13">
    <property type="entry name" value="KELCH-LIKE PROTEIN 26"/>
    <property type="match status" value="1"/>
</dbReference>
<dbReference type="EMBL" id="RQHW01000033">
    <property type="protein sequence ID" value="TGN19257.1"/>
    <property type="molecule type" value="Genomic_DNA"/>
</dbReference>
<dbReference type="OrthoDB" id="320326at2"/>
<dbReference type="Proteomes" id="UP000298058">
    <property type="component" value="Unassembled WGS sequence"/>
</dbReference>
<dbReference type="SUPFAM" id="SSF50965">
    <property type="entry name" value="Galactose oxidase, central domain"/>
    <property type="match status" value="1"/>
</dbReference>
<gene>
    <name evidence="1" type="ORF">EHS15_10100</name>
</gene>
<sequence length="595" mass="64685">MKCSFLSFLVACLLISCSIGDFKSGSEKGREAMFLELTFGYLFQGTSVCRVTPDQSKVLSHWEEIRVQCPFGYTIAEESLSQSIRYEALDASDSNSVSDFYWERISSEEVKLKARSSDVSGKISFILISIYEESGAKHSPIEYSIIIDKNPPVATAKFPSGNYDISIFLTNQFDLEFSEPVTGADQLFNYEIVSSLGGSLTIRNIARLSDRSYRIFWQGSFPRSGGTLQLTIRNIKDGAGNAAVPGFQYRISGWKPGPNLNQPRIEFQAVTLSNGDILMLGGVISSTILRSVERYSESVNSFVTQNDISIGRRAFAASVTASDEIVLSGGYGTNVSNDAAMRNTTDIYNPNTGTWSLGPNLSSVRVAHSSCTLPDGRVLITGGRVNSASSSAPVKTSHIITLDHSGGGTIAHYNLLVARMGHTSVLLPNGKVWIAGYGKQTEYFDYQTNAFSLGPELAVSQDSMVTLQDVDGNVYLIGGTSGFVTDVVQKYDWRTEEVSIVSYMTKGRFKHTGVRLPDGNFLIMGGTLDELSASLAIVEKIWKEGGLIGFPLPPMAQRRENSQAVRLPSGRVMMIGGASGTGIVDYLLSTEIFGD</sequence>
<dbReference type="InterPro" id="IPR015915">
    <property type="entry name" value="Kelch-typ_b-propeller"/>
</dbReference>
<dbReference type="InterPro" id="IPR011043">
    <property type="entry name" value="Gal_Oxase/kelch_b-propeller"/>
</dbReference>
<name>A0A4R9M0R6_9LEPT</name>
<dbReference type="SMART" id="SM00612">
    <property type="entry name" value="Kelch"/>
    <property type="match status" value="3"/>
</dbReference>
<dbReference type="InterPro" id="IPR006652">
    <property type="entry name" value="Kelch_1"/>
</dbReference>
<keyword evidence="2" id="KW-1185">Reference proteome</keyword>
<evidence type="ECO:0000313" key="2">
    <source>
        <dbReference type="Proteomes" id="UP000298058"/>
    </source>
</evidence>
<evidence type="ECO:0000313" key="1">
    <source>
        <dbReference type="EMBL" id="TGN19257.1"/>
    </source>
</evidence>
<dbReference type="RefSeq" id="WP_135760441.1">
    <property type="nucleotide sequence ID" value="NZ_RQHW01000033.1"/>
</dbReference>
<proteinExistence type="predicted"/>
<dbReference type="PROSITE" id="PS51257">
    <property type="entry name" value="PROKAR_LIPOPROTEIN"/>
    <property type="match status" value="1"/>
</dbReference>
<reference evidence="1" key="1">
    <citation type="journal article" date="2019" name="PLoS Negl. Trop. Dis.">
        <title>Revisiting the worldwide diversity of Leptospira species in the environment.</title>
        <authorList>
            <person name="Vincent A.T."/>
            <person name="Schiettekatte O."/>
            <person name="Bourhy P."/>
            <person name="Veyrier F.J."/>
            <person name="Picardeau M."/>
        </authorList>
    </citation>
    <scope>NUCLEOTIDE SEQUENCE [LARGE SCALE GENOMIC DNA]</scope>
    <source>
        <strain evidence="1">201300427</strain>
    </source>
</reference>
<comment type="caution">
    <text evidence="1">The sequence shown here is derived from an EMBL/GenBank/DDBJ whole genome shotgun (WGS) entry which is preliminary data.</text>
</comment>
<protein>
    <recommendedName>
        <fullName evidence="3">Kelch-like protein</fullName>
    </recommendedName>
</protein>
<dbReference type="PANTHER" id="PTHR45632">
    <property type="entry name" value="LD33804P"/>
    <property type="match status" value="1"/>
</dbReference>
<dbReference type="Gene3D" id="2.120.10.80">
    <property type="entry name" value="Kelch-type beta propeller"/>
    <property type="match status" value="2"/>
</dbReference>
<organism evidence="1 2">
    <name type="scientific">Leptospira idonii</name>
    <dbReference type="NCBI Taxonomy" id="1193500"/>
    <lineage>
        <taxon>Bacteria</taxon>
        <taxon>Pseudomonadati</taxon>
        <taxon>Spirochaetota</taxon>
        <taxon>Spirochaetia</taxon>
        <taxon>Leptospirales</taxon>
        <taxon>Leptospiraceae</taxon>
        <taxon>Leptospira</taxon>
    </lineage>
</organism>
<evidence type="ECO:0008006" key="3">
    <source>
        <dbReference type="Google" id="ProtNLM"/>
    </source>
</evidence>
<accession>A0A4R9M0R6</accession>